<evidence type="ECO:0000313" key="3">
    <source>
        <dbReference type="Proteomes" id="UP000186922"/>
    </source>
</evidence>
<organism evidence="2 3">
    <name type="scientific">Ramazzottius varieornatus</name>
    <name type="common">Water bear</name>
    <name type="synonym">Tardigrade</name>
    <dbReference type="NCBI Taxonomy" id="947166"/>
    <lineage>
        <taxon>Eukaryota</taxon>
        <taxon>Metazoa</taxon>
        <taxon>Ecdysozoa</taxon>
        <taxon>Tardigrada</taxon>
        <taxon>Eutardigrada</taxon>
        <taxon>Parachela</taxon>
        <taxon>Hypsibioidea</taxon>
        <taxon>Ramazzottiidae</taxon>
        <taxon>Ramazzottius</taxon>
    </lineage>
</organism>
<dbReference type="AlphaFoldDB" id="A0A1D1W740"/>
<gene>
    <name evidence="2" type="primary">RvY_18786-1</name>
    <name evidence="2" type="synonym">RvY_18786.1</name>
    <name evidence="2" type="ORF">RvY_18786</name>
</gene>
<evidence type="ECO:0000313" key="2">
    <source>
        <dbReference type="EMBL" id="GAV09211.1"/>
    </source>
</evidence>
<comment type="caution">
    <text evidence="2">The sequence shown here is derived from an EMBL/GenBank/DDBJ whole genome shotgun (WGS) entry which is preliminary data.</text>
</comment>
<evidence type="ECO:0000256" key="1">
    <source>
        <dbReference type="SAM" id="MobiDB-lite"/>
    </source>
</evidence>
<reference evidence="2 3" key="1">
    <citation type="journal article" date="2016" name="Nat. Commun.">
        <title>Extremotolerant tardigrade genome and improved radiotolerance of human cultured cells by tardigrade-unique protein.</title>
        <authorList>
            <person name="Hashimoto T."/>
            <person name="Horikawa D.D."/>
            <person name="Saito Y."/>
            <person name="Kuwahara H."/>
            <person name="Kozuka-Hata H."/>
            <person name="Shin-I T."/>
            <person name="Minakuchi Y."/>
            <person name="Ohishi K."/>
            <person name="Motoyama A."/>
            <person name="Aizu T."/>
            <person name="Enomoto A."/>
            <person name="Kondo K."/>
            <person name="Tanaka S."/>
            <person name="Hara Y."/>
            <person name="Koshikawa S."/>
            <person name="Sagara H."/>
            <person name="Miura T."/>
            <person name="Yokobori S."/>
            <person name="Miyagawa K."/>
            <person name="Suzuki Y."/>
            <person name="Kubo T."/>
            <person name="Oyama M."/>
            <person name="Kohara Y."/>
            <person name="Fujiyama A."/>
            <person name="Arakawa K."/>
            <person name="Katayama T."/>
            <person name="Toyoda A."/>
            <person name="Kunieda T."/>
        </authorList>
    </citation>
    <scope>NUCLEOTIDE SEQUENCE [LARGE SCALE GENOMIC DNA]</scope>
    <source>
        <strain evidence="2 3">YOKOZUNA-1</strain>
    </source>
</reference>
<accession>A0A1D1W740</accession>
<dbReference type="Proteomes" id="UP000186922">
    <property type="component" value="Unassembled WGS sequence"/>
</dbReference>
<dbReference type="EMBL" id="BDGG01000021">
    <property type="protein sequence ID" value="GAV09211.1"/>
    <property type="molecule type" value="Genomic_DNA"/>
</dbReference>
<sequence length="193" mass="21604">MIDTPYSARCRIKSLGLMGNGAVAAVHGGTSDKELMADPADLKDRARERNEEGGNRWPAHYSNHVDFDYNDSGEDQPDYGGEAEEETEEPIVKSRVRRIKGTILSQDGQRRRWIEVDQHGTGGDSLVIHSISLISRITPEKLPSNRIDRHVKKTAMGSRRRQAALVQQRTSATNLRLLKRLLPAPYNLLHSLA</sequence>
<feature type="compositionally biased region" description="Acidic residues" evidence="1">
    <location>
        <begin position="68"/>
        <end position="89"/>
    </location>
</feature>
<feature type="region of interest" description="Disordered" evidence="1">
    <location>
        <begin position="33"/>
        <end position="91"/>
    </location>
</feature>
<proteinExistence type="predicted"/>
<feature type="compositionally biased region" description="Basic and acidic residues" evidence="1">
    <location>
        <begin position="33"/>
        <end position="54"/>
    </location>
</feature>
<protein>
    <submittedName>
        <fullName evidence="2">Uncharacterized protein</fullName>
    </submittedName>
</protein>
<name>A0A1D1W740_RAMVA</name>
<keyword evidence="3" id="KW-1185">Reference proteome</keyword>